<dbReference type="GeneID" id="81384250"/>
<comment type="caution">
    <text evidence="2">The sequence shown here is derived from an EMBL/GenBank/DDBJ whole genome shotgun (WGS) entry which is preliminary data.</text>
</comment>
<dbReference type="SUPFAM" id="SSF56112">
    <property type="entry name" value="Protein kinase-like (PK-like)"/>
    <property type="match status" value="1"/>
</dbReference>
<dbReference type="EMBL" id="JAPQKT010000005">
    <property type="protein sequence ID" value="KAJ5231577.1"/>
    <property type="molecule type" value="Genomic_DNA"/>
</dbReference>
<name>A0A9W9TMB4_PENCI</name>
<proteinExistence type="predicted"/>
<sequence length="524" mass="59858">MDAVGLMLGLAGTLEQCLRHGRALVHFCRDLRNLSNTIDEMSFIIENIWQKMEEQVKLLRKIWDDPSLLPPLLQSHYAVTISHLDKKLLVALDSLEKCRTRRILHTSQFARVKTLYLTKDLKKIVADLETWQQRFDPSWYMITLLSTSKIDEQLQSETDPSTKRLVQIRKSIRSISNRRYDDDELIFKPSTSITGTRKLLPGTNTYILSDYNGAQVLLDRTNYGRNADPQTMKDNVSDLARQFSHVDPGSFGLLKCIGAVEIRLQDSASTIQASQKTQFEFIFQVPDGLHSPKTLRDILLSQERVSLTKRMKLAKQLARSVMFVHTTGFVHKGIRPETIVVFEDKNSEIGPSFLIGFERIRHAQGQTDLIGDLEWQKNLYRHPHRQGLWPEKAFKMQHDIYSLGVCLLEVALWKSFVLCGPVENTSEQYPWSDLKIEDAIRGRNSGRGGRAMKEQLITITKERLASLVGDQYTNLVLACLHCLDPDSENNVFEGSVSGARDDDEIGIGVRYIENILLKLEDLFV</sequence>
<dbReference type="RefSeq" id="XP_056500321.1">
    <property type="nucleotide sequence ID" value="XM_056645083.1"/>
</dbReference>
<dbReference type="PANTHER" id="PTHR37542">
    <property type="entry name" value="HELO DOMAIN-CONTAINING PROTEIN-RELATED"/>
    <property type="match status" value="1"/>
</dbReference>
<protein>
    <recommendedName>
        <fullName evidence="1">Protein kinase domain-containing protein</fullName>
    </recommendedName>
</protein>
<dbReference type="GO" id="GO:0005524">
    <property type="term" value="F:ATP binding"/>
    <property type="evidence" value="ECO:0007669"/>
    <property type="project" value="InterPro"/>
</dbReference>
<accession>A0A9W9TMB4</accession>
<dbReference type="InterPro" id="IPR000719">
    <property type="entry name" value="Prot_kinase_dom"/>
</dbReference>
<organism evidence="2 3">
    <name type="scientific">Penicillium citrinum</name>
    <dbReference type="NCBI Taxonomy" id="5077"/>
    <lineage>
        <taxon>Eukaryota</taxon>
        <taxon>Fungi</taxon>
        <taxon>Dikarya</taxon>
        <taxon>Ascomycota</taxon>
        <taxon>Pezizomycotina</taxon>
        <taxon>Eurotiomycetes</taxon>
        <taxon>Eurotiomycetidae</taxon>
        <taxon>Eurotiales</taxon>
        <taxon>Aspergillaceae</taxon>
        <taxon>Penicillium</taxon>
    </lineage>
</organism>
<dbReference type="InterPro" id="IPR011009">
    <property type="entry name" value="Kinase-like_dom_sf"/>
</dbReference>
<dbReference type="PANTHER" id="PTHR37542:SF1">
    <property type="entry name" value="PRION-INHIBITION AND PROPAGATION HELO DOMAIN-CONTAINING PROTEIN"/>
    <property type="match status" value="1"/>
</dbReference>
<keyword evidence="3" id="KW-1185">Reference proteome</keyword>
<feature type="domain" description="Protein kinase" evidence="1">
    <location>
        <begin position="193"/>
        <end position="505"/>
    </location>
</feature>
<gene>
    <name evidence="2" type="ORF">N7469_006165</name>
</gene>
<dbReference type="GO" id="GO:0004672">
    <property type="term" value="F:protein kinase activity"/>
    <property type="evidence" value="ECO:0007669"/>
    <property type="project" value="InterPro"/>
</dbReference>
<evidence type="ECO:0000259" key="1">
    <source>
        <dbReference type="PROSITE" id="PS50011"/>
    </source>
</evidence>
<dbReference type="Gene3D" id="1.10.510.10">
    <property type="entry name" value="Transferase(Phosphotransferase) domain 1"/>
    <property type="match status" value="1"/>
</dbReference>
<evidence type="ECO:0000313" key="3">
    <source>
        <dbReference type="Proteomes" id="UP001147733"/>
    </source>
</evidence>
<dbReference type="OrthoDB" id="1911848at2759"/>
<dbReference type="Proteomes" id="UP001147733">
    <property type="component" value="Unassembled WGS sequence"/>
</dbReference>
<evidence type="ECO:0000313" key="2">
    <source>
        <dbReference type="EMBL" id="KAJ5231577.1"/>
    </source>
</evidence>
<reference evidence="2" key="2">
    <citation type="journal article" date="2023" name="IMA Fungus">
        <title>Comparative genomic study of the Penicillium genus elucidates a diverse pangenome and 15 lateral gene transfer events.</title>
        <authorList>
            <person name="Petersen C."/>
            <person name="Sorensen T."/>
            <person name="Nielsen M.R."/>
            <person name="Sondergaard T.E."/>
            <person name="Sorensen J.L."/>
            <person name="Fitzpatrick D.A."/>
            <person name="Frisvad J.C."/>
            <person name="Nielsen K.L."/>
        </authorList>
    </citation>
    <scope>NUCLEOTIDE SEQUENCE</scope>
    <source>
        <strain evidence="2">IBT 23319</strain>
    </source>
</reference>
<dbReference type="AlphaFoldDB" id="A0A9W9TMB4"/>
<dbReference type="PROSITE" id="PS50011">
    <property type="entry name" value="PROTEIN_KINASE_DOM"/>
    <property type="match status" value="1"/>
</dbReference>
<reference evidence="2" key="1">
    <citation type="submission" date="2022-11" db="EMBL/GenBank/DDBJ databases">
        <authorList>
            <person name="Petersen C."/>
        </authorList>
    </citation>
    <scope>NUCLEOTIDE SEQUENCE</scope>
    <source>
        <strain evidence="2">IBT 23319</strain>
    </source>
</reference>